<dbReference type="AlphaFoldDB" id="A0AA89C2U2"/>
<comment type="caution">
    <text evidence="1">The sequence shown here is derived from an EMBL/GenBank/DDBJ whole genome shotgun (WGS) entry which is preliminary data.</text>
</comment>
<evidence type="ECO:0008006" key="3">
    <source>
        <dbReference type="Google" id="ProtNLM"/>
    </source>
</evidence>
<dbReference type="Proteomes" id="UP001186944">
    <property type="component" value="Unassembled WGS sequence"/>
</dbReference>
<keyword evidence="2" id="KW-1185">Reference proteome</keyword>
<dbReference type="PANTHER" id="PTHR46880:SF9">
    <property type="entry name" value="ZINC FINGER PROTEIN 862"/>
    <property type="match status" value="1"/>
</dbReference>
<dbReference type="EMBL" id="VSWD01000007">
    <property type="protein sequence ID" value="KAK3098982.1"/>
    <property type="molecule type" value="Genomic_DNA"/>
</dbReference>
<protein>
    <recommendedName>
        <fullName evidence="3">DUF4371 domain-containing protein</fullName>
    </recommendedName>
</protein>
<organism evidence="1 2">
    <name type="scientific">Pinctada imbricata</name>
    <name type="common">Atlantic pearl-oyster</name>
    <name type="synonym">Pinctada martensii</name>
    <dbReference type="NCBI Taxonomy" id="66713"/>
    <lineage>
        <taxon>Eukaryota</taxon>
        <taxon>Metazoa</taxon>
        <taxon>Spiralia</taxon>
        <taxon>Lophotrochozoa</taxon>
        <taxon>Mollusca</taxon>
        <taxon>Bivalvia</taxon>
        <taxon>Autobranchia</taxon>
        <taxon>Pteriomorphia</taxon>
        <taxon>Pterioida</taxon>
        <taxon>Pterioidea</taxon>
        <taxon>Pteriidae</taxon>
        <taxon>Pinctada</taxon>
    </lineage>
</organism>
<proteinExistence type="predicted"/>
<evidence type="ECO:0000313" key="1">
    <source>
        <dbReference type="EMBL" id="KAK3098982.1"/>
    </source>
</evidence>
<evidence type="ECO:0000313" key="2">
    <source>
        <dbReference type="Proteomes" id="UP001186944"/>
    </source>
</evidence>
<dbReference type="SUPFAM" id="SSF53098">
    <property type="entry name" value="Ribonuclease H-like"/>
    <property type="match status" value="1"/>
</dbReference>
<dbReference type="InterPro" id="IPR012337">
    <property type="entry name" value="RNaseH-like_sf"/>
</dbReference>
<sequence>MSDRPITDFEWITQLDEAKGLVVGSTYRNNNSAKVFLCAIAEQEKRKVAEAIKHCDFACIIGDGSTDSSTNEQEMWFLRTCKDGHINIYFVGVFSPDKANAENIVVGIKELLKTLKIDWADVINKLVGLSCDGASVMTGIKSGLGALLRKENPMILTIHCLAHRLELALKNMSKKCPLYRKTVDTLLLGLYLFYHDSSLNRAMLVRSMR</sequence>
<dbReference type="PANTHER" id="PTHR46880">
    <property type="entry name" value="RAS-ASSOCIATING DOMAIN-CONTAINING PROTEIN"/>
    <property type="match status" value="1"/>
</dbReference>
<reference evidence="1" key="1">
    <citation type="submission" date="2019-08" db="EMBL/GenBank/DDBJ databases">
        <title>The improved chromosome-level genome for the pearl oyster Pinctada fucata martensii using PacBio sequencing and Hi-C.</title>
        <authorList>
            <person name="Zheng Z."/>
        </authorList>
    </citation>
    <scope>NUCLEOTIDE SEQUENCE</scope>
    <source>
        <strain evidence="1">ZZ-2019</strain>
        <tissue evidence="1">Adductor muscle</tissue>
    </source>
</reference>
<accession>A0AA89C2U2</accession>
<gene>
    <name evidence="1" type="ORF">FSP39_024949</name>
</gene>
<name>A0AA89C2U2_PINIB</name>